<evidence type="ECO:0000256" key="7">
    <source>
        <dbReference type="ARBA" id="ARBA00023228"/>
    </source>
</evidence>
<evidence type="ECO:0000313" key="15">
    <source>
        <dbReference type="RefSeq" id="XP_025405451.1"/>
    </source>
</evidence>
<dbReference type="Proteomes" id="UP000694846">
    <property type="component" value="Unplaced"/>
</dbReference>
<comment type="similarity">
    <text evidence="1">Belongs to the GLMP family.</text>
</comment>
<dbReference type="Pfam" id="PF15065">
    <property type="entry name" value="NCU-G1"/>
    <property type="match status" value="1"/>
</dbReference>
<evidence type="ECO:0000256" key="10">
    <source>
        <dbReference type="ARBA" id="ARBA00044960"/>
    </source>
</evidence>
<evidence type="ECO:0000256" key="8">
    <source>
        <dbReference type="ARBA" id="ARBA00024176"/>
    </source>
</evidence>
<dbReference type="PANTHER" id="PTHR31981">
    <property type="entry name" value="GLYCOSYLATED LYSOSOMAL MEMBRANE PROTEIN"/>
    <property type="match status" value="1"/>
</dbReference>
<reference evidence="13" key="1">
    <citation type="submission" date="2018-04" db="EMBL/GenBank/DDBJ databases">
        <title>Transcriptome assembly of Sipha flava.</title>
        <authorList>
            <person name="Scully E.D."/>
            <person name="Geib S.M."/>
            <person name="Palmer N.A."/>
            <person name="Koch K."/>
            <person name="Bradshaw J."/>
            <person name="Heng-Moss T."/>
            <person name="Sarath G."/>
        </authorList>
    </citation>
    <scope>NUCLEOTIDE SEQUENCE</scope>
</reference>
<comment type="subunit">
    <text evidence="10">Interacts (via lumenal domain) with lysosomal protein MFSD1; the interaction starts while both proteins are still in the endoplasmic reticulum and is required for stabilization of MFSD1 in lysosomes but has no direct effect on its targeting to lysosomes or transporter activity.</text>
</comment>
<dbReference type="InterPro" id="IPR029382">
    <property type="entry name" value="NCU-G1"/>
</dbReference>
<evidence type="ECO:0000256" key="5">
    <source>
        <dbReference type="ARBA" id="ARBA00023136"/>
    </source>
</evidence>
<evidence type="ECO:0000256" key="3">
    <source>
        <dbReference type="ARBA" id="ARBA00022729"/>
    </source>
</evidence>
<evidence type="ECO:0000256" key="2">
    <source>
        <dbReference type="ARBA" id="ARBA00022692"/>
    </source>
</evidence>
<keyword evidence="4 11" id="KW-1133">Transmembrane helix</keyword>
<dbReference type="RefSeq" id="XP_025405451.1">
    <property type="nucleotide sequence ID" value="XM_025549666.1"/>
</dbReference>
<evidence type="ECO:0000256" key="1">
    <source>
        <dbReference type="ARBA" id="ARBA00010599"/>
    </source>
</evidence>
<dbReference type="EMBL" id="GGMS01008869">
    <property type="protein sequence ID" value="MBY78072.1"/>
    <property type="molecule type" value="Transcribed_RNA"/>
</dbReference>
<reference evidence="15" key="2">
    <citation type="submission" date="2025-04" db="UniProtKB">
        <authorList>
            <consortium name="RefSeq"/>
        </authorList>
    </citation>
    <scope>IDENTIFICATION</scope>
    <source>
        <tissue evidence="15">Whole body</tissue>
    </source>
</reference>
<dbReference type="OrthoDB" id="6264340at2759"/>
<keyword evidence="6" id="KW-0325">Glycoprotein</keyword>
<comment type="subcellular location">
    <subcellularLocation>
        <location evidence="9">Lysosome membrane</location>
        <topology evidence="9">Single-pass type I membrane protein</topology>
        <orientation evidence="9">Lumenal side</orientation>
    </subcellularLocation>
</comment>
<name>A0A2S2QLN4_9HEMI</name>
<keyword evidence="7" id="KW-0458">Lysosome</keyword>
<feature type="transmembrane region" description="Helical" evidence="11">
    <location>
        <begin position="365"/>
        <end position="386"/>
    </location>
</feature>
<dbReference type="GO" id="GO:0005765">
    <property type="term" value="C:lysosomal membrane"/>
    <property type="evidence" value="ECO:0007669"/>
    <property type="project" value="UniProtKB-SubCell"/>
</dbReference>
<feature type="chain" id="PRO_5044579181" evidence="12">
    <location>
        <begin position="21"/>
        <end position="401"/>
    </location>
</feature>
<evidence type="ECO:0000256" key="9">
    <source>
        <dbReference type="ARBA" id="ARBA00024189"/>
    </source>
</evidence>
<dbReference type="AlphaFoldDB" id="A0A2S2QLN4"/>
<gene>
    <name evidence="13" type="primary">NCG1B</name>
    <name evidence="15" type="synonym">LOC112679754</name>
    <name evidence="13" type="ORF">g.142176</name>
</gene>
<accession>A0A2S2QLN4</accession>
<evidence type="ECO:0000313" key="13">
    <source>
        <dbReference type="EMBL" id="MBY78072.1"/>
    </source>
</evidence>
<evidence type="ECO:0000256" key="12">
    <source>
        <dbReference type="SAM" id="SignalP"/>
    </source>
</evidence>
<keyword evidence="5 11" id="KW-0472">Membrane</keyword>
<evidence type="ECO:0000256" key="11">
    <source>
        <dbReference type="SAM" id="Phobius"/>
    </source>
</evidence>
<protein>
    <submittedName>
        <fullName evidence="15">Glycosylated lysosomal membrane protein B-like</fullName>
    </submittedName>
    <submittedName>
        <fullName evidence="13">Lysosomal protein NCU-G1-B</fullName>
    </submittedName>
</protein>
<feature type="signal peptide" evidence="12">
    <location>
        <begin position="1"/>
        <end position="20"/>
    </location>
</feature>
<dbReference type="PANTHER" id="PTHR31981:SF1">
    <property type="entry name" value="GLYCOSYLATED LYSOSOMAL MEMBRANE PROTEIN"/>
    <property type="match status" value="1"/>
</dbReference>
<proteinExistence type="inferred from homology"/>
<keyword evidence="14" id="KW-1185">Reference proteome</keyword>
<organism evidence="13">
    <name type="scientific">Sipha flava</name>
    <name type="common">yellow sugarcane aphid</name>
    <dbReference type="NCBI Taxonomy" id="143950"/>
    <lineage>
        <taxon>Eukaryota</taxon>
        <taxon>Metazoa</taxon>
        <taxon>Ecdysozoa</taxon>
        <taxon>Arthropoda</taxon>
        <taxon>Hexapoda</taxon>
        <taxon>Insecta</taxon>
        <taxon>Pterygota</taxon>
        <taxon>Neoptera</taxon>
        <taxon>Paraneoptera</taxon>
        <taxon>Hemiptera</taxon>
        <taxon>Sternorrhyncha</taxon>
        <taxon>Aphidomorpha</taxon>
        <taxon>Aphidoidea</taxon>
        <taxon>Aphididae</taxon>
        <taxon>Sipha</taxon>
    </lineage>
</organism>
<keyword evidence="3 12" id="KW-0732">Signal</keyword>
<sequence>MIVFKSVLFVAMIFITSSMADRKLHAELNPGCFEPDHCTSVSKLLYIRADGDNDTVHYLFDFTQKPSLVIVTTANNANILVKYNETQSNVTIKFTKAPFYTFASVFNKMYEFDDVNDTALLNNGKHYLTIDFKKYDWNMNLFKININESVEVNISSNLYRAPSITKTGTVSITLKVYGKKDKGSKLPHLVHTPESGELTLTLDQLSTKFSSSRFAVELLTLSSFPFNKSEKLVAEQFSDDKSSSGTFVTYLMDTKGEEDEEGGGYLSWRPVVYKAANTHALNSSSTAQYTIQDYNSQDNEIDWISTPLYKLYGNELFKNSYLLKATNVSFGEPADGYYAKSNYLYWTFLVGVGAPPSSSLGFLEMSIIASLLLMLTITMILLFCIFMRWMSSKRNSIIYGQ</sequence>
<evidence type="ECO:0000256" key="6">
    <source>
        <dbReference type="ARBA" id="ARBA00023180"/>
    </source>
</evidence>
<evidence type="ECO:0000313" key="14">
    <source>
        <dbReference type="Proteomes" id="UP000694846"/>
    </source>
</evidence>
<comment type="function">
    <text evidence="8">Required to protect lysosomal transporter MFSD1 from lysosomal proteolysis and for MFSD1 lysosomal localization.</text>
</comment>
<evidence type="ECO:0000256" key="4">
    <source>
        <dbReference type="ARBA" id="ARBA00022989"/>
    </source>
</evidence>
<keyword evidence="2 11" id="KW-0812">Transmembrane</keyword>